<evidence type="ECO:0000256" key="2">
    <source>
        <dbReference type="ARBA" id="ARBA00022980"/>
    </source>
</evidence>
<reference evidence="6 7" key="1">
    <citation type="journal article" date="2016" name="Nat. Commun.">
        <title>Thousands of microbial genomes shed light on interconnected biogeochemical processes in an aquifer system.</title>
        <authorList>
            <person name="Anantharaman K."/>
            <person name="Brown C.T."/>
            <person name="Hug L.A."/>
            <person name="Sharon I."/>
            <person name="Castelle C.J."/>
            <person name="Probst A.J."/>
            <person name="Thomas B.C."/>
            <person name="Singh A."/>
            <person name="Wilkins M.J."/>
            <person name="Karaoz U."/>
            <person name="Brodie E.L."/>
            <person name="Williams K.H."/>
            <person name="Hubbard S.S."/>
            <person name="Banfield J.F."/>
        </authorList>
    </citation>
    <scope>NUCLEOTIDE SEQUENCE [LARGE SCALE GENOMIC DNA]</scope>
</reference>
<feature type="region of interest" description="Disordered" evidence="5">
    <location>
        <begin position="47"/>
        <end position="67"/>
    </location>
</feature>
<dbReference type="Proteomes" id="UP000177885">
    <property type="component" value="Unassembled WGS sequence"/>
</dbReference>
<evidence type="ECO:0000256" key="5">
    <source>
        <dbReference type="SAM" id="MobiDB-lite"/>
    </source>
</evidence>
<gene>
    <name evidence="6" type="ORF">A2856_04285</name>
</gene>
<dbReference type="STRING" id="1802385.A2856_04285"/>
<dbReference type="AlphaFoldDB" id="A0A1F7TML6"/>
<sequence length="67" mass="7164">MKKVALAACAKCKAPIAPHRACTQCGTYAGRRVVDTSRAAARLVKKAKTAAPAHAHEHKEKEAEVKK</sequence>
<comment type="caution">
    <text evidence="6">The sequence shown here is derived from an EMBL/GenBank/DDBJ whole genome shotgun (WGS) entry which is preliminary data.</text>
</comment>
<dbReference type="NCBIfam" id="TIGR01031">
    <property type="entry name" value="rpmF_bact"/>
    <property type="match status" value="1"/>
</dbReference>
<dbReference type="GO" id="GO:0006412">
    <property type="term" value="P:translation"/>
    <property type="evidence" value="ECO:0007669"/>
    <property type="project" value="InterPro"/>
</dbReference>
<organism evidence="6 7">
    <name type="scientific">Candidatus Uhrbacteria bacterium RIFCSPHIGHO2_01_FULL_63_20</name>
    <dbReference type="NCBI Taxonomy" id="1802385"/>
    <lineage>
        <taxon>Bacteria</taxon>
        <taxon>Candidatus Uhriibacteriota</taxon>
    </lineage>
</organism>
<keyword evidence="2 6" id="KW-0689">Ribosomal protein</keyword>
<protein>
    <recommendedName>
        <fullName evidence="4">Large ribosomal subunit protein bL32</fullName>
    </recommendedName>
</protein>
<dbReference type="InterPro" id="IPR011332">
    <property type="entry name" value="Ribosomal_zn-bd"/>
</dbReference>
<name>A0A1F7TML6_9BACT</name>
<proteinExistence type="inferred from homology"/>
<dbReference type="InterPro" id="IPR002677">
    <property type="entry name" value="Ribosomal_bL32"/>
</dbReference>
<accession>A0A1F7TML6</accession>
<comment type="similarity">
    <text evidence="1">Belongs to the bacterial ribosomal protein bL32 family.</text>
</comment>
<evidence type="ECO:0000256" key="3">
    <source>
        <dbReference type="ARBA" id="ARBA00023274"/>
    </source>
</evidence>
<dbReference type="Pfam" id="PF01783">
    <property type="entry name" value="Ribosomal_L32p"/>
    <property type="match status" value="1"/>
</dbReference>
<keyword evidence="3" id="KW-0687">Ribonucleoprotein</keyword>
<dbReference type="GO" id="GO:0015934">
    <property type="term" value="C:large ribosomal subunit"/>
    <property type="evidence" value="ECO:0007669"/>
    <property type="project" value="InterPro"/>
</dbReference>
<dbReference type="SUPFAM" id="SSF57829">
    <property type="entry name" value="Zn-binding ribosomal proteins"/>
    <property type="match status" value="1"/>
</dbReference>
<evidence type="ECO:0000313" key="6">
    <source>
        <dbReference type="EMBL" id="OGL67243.1"/>
    </source>
</evidence>
<evidence type="ECO:0000313" key="7">
    <source>
        <dbReference type="Proteomes" id="UP000177885"/>
    </source>
</evidence>
<feature type="compositionally biased region" description="Basic and acidic residues" evidence="5">
    <location>
        <begin position="54"/>
        <end position="67"/>
    </location>
</feature>
<evidence type="ECO:0000256" key="1">
    <source>
        <dbReference type="ARBA" id="ARBA00008560"/>
    </source>
</evidence>
<evidence type="ECO:0000256" key="4">
    <source>
        <dbReference type="ARBA" id="ARBA00035178"/>
    </source>
</evidence>
<dbReference type="GO" id="GO:0003735">
    <property type="term" value="F:structural constituent of ribosome"/>
    <property type="evidence" value="ECO:0007669"/>
    <property type="project" value="InterPro"/>
</dbReference>
<dbReference type="EMBL" id="MGDT01000003">
    <property type="protein sequence ID" value="OGL67243.1"/>
    <property type="molecule type" value="Genomic_DNA"/>
</dbReference>